<protein>
    <submittedName>
        <fullName evidence="5">DNA-directed RNA polymerase specialized sigma24 family protein</fullName>
    </submittedName>
</protein>
<keyword evidence="5" id="KW-0240">DNA-directed RNA polymerase</keyword>
<dbReference type="AlphaFoldDB" id="A0A927MQB2"/>
<gene>
    <name evidence="5" type="ORF">H4683_002669</name>
</gene>
<evidence type="ECO:0000256" key="2">
    <source>
        <dbReference type="ARBA" id="ARBA00023082"/>
    </source>
</evidence>
<dbReference type="GO" id="GO:0000428">
    <property type="term" value="C:DNA-directed RNA polymerase complex"/>
    <property type="evidence" value="ECO:0007669"/>
    <property type="project" value="UniProtKB-KW"/>
</dbReference>
<keyword evidence="1" id="KW-0805">Transcription regulation</keyword>
<proteinExistence type="predicted"/>
<dbReference type="InterPro" id="IPR039425">
    <property type="entry name" value="RNA_pol_sigma-70-like"/>
</dbReference>
<keyword evidence="2" id="KW-0731">Sigma factor</keyword>
<evidence type="ECO:0000259" key="4">
    <source>
        <dbReference type="Pfam" id="PF04542"/>
    </source>
</evidence>
<accession>A0A927MQB2</accession>
<dbReference type="PANTHER" id="PTHR43133:SF51">
    <property type="entry name" value="RNA POLYMERASE SIGMA FACTOR"/>
    <property type="match status" value="1"/>
</dbReference>
<dbReference type="RefSeq" id="WP_192599255.1">
    <property type="nucleotide sequence ID" value="NZ_JADBEL010000014.1"/>
</dbReference>
<keyword evidence="6" id="KW-1185">Reference proteome</keyword>
<dbReference type="Pfam" id="PF04542">
    <property type="entry name" value="Sigma70_r2"/>
    <property type="match status" value="1"/>
</dbReference>
<keyword evidence="3" id="KW-0804">Transcription</keyword>
<dbReference type="SUPFAM" id="SSF88946">
    <property type="entry name" value="Sigma2 domain of RNA polymerase sigma factors"/>
    <property type="match status" value="1"/>
</dbReference>
<dbReference type="GO" id="GO:0006352">
    <property type="term" value="P:DNA-templated transcription initiation"/>
    <property type="evidence" value="ECO:0007669"/>
    <property type="project" value="InterPro"/>
</dbReference>
<evidence type="ECO:0000313" key="5">
    <source>
        <dbReference type="EMBL" id="MBE1555549.1"/>
    </source>
</evidence>
<organism evidence="5 6">
    <name type="scientific">Sporosarcina limicola</name>
    <dbReference type="NCBI Taxonomy" id="34101"/>
    <lineage>
        <taxon>Bacteria</taxon>
        <taxon>Bacillati</taxon>
        <taxon>Bacillota</taxon>
        <taxon>Bacilli</taxon>
        <taxon>Bacillales</taxon>
        <taxon>Caryophanaceae</taxon>
        <taxon>Sporosarcina</taxon>
    </lineage>
</organism>
<name>A0A927MQB2_9BACL</name>
<dbReference type="PANTHER" id="PTHR43133">
    <property type="entry name" value="RNA POLYMERASE ECF-TYPE SIGMA FACTO"/>
    <property type="match status" value="1"/>
</dbReference>
<feature type="domain" description="RNA polymerase sigma-70 region 2" evidence="4">
    <location>
        <begin position="22"/>
        <end position="86"/>
    </location>
</feature>
<dbReference type="EMBL" id="JADBEL010000014">
    <property type="protein sequence ID" value="MBE1555549.1"/>
    <property type="molecule type" value="Genomic_DNA"/>
</dbReference>
<sequence length="111" mass="13279">MYVSGTEYGVQESNSKLIEDLLSEYHQKIYVYCYNILRNTQDAEDAAQEVFLKAFQSKKLLEIDNRSAWLYKIAYNHCLNKVKRRNLIEFIPFKWTISWDIYETEFVNFSG</sequence>
<dbReference type="InterPro" id="IPR007627">
    <property type="entry name" value="RNA_pol_sigma70_r2"/>
</dbReference>
<dbReference type="Gene3D" id="1.10.1740.10">
    <property type="match status" value="1"/>
</dbReference>
<evidence type="ECO:0000313" key="6">
    <source>
        <dbReference type="Proteomes" id="UP000658225"/>
    </source>
</evidence>
<dbReference type="InterPro" id="IPR013325">
    <property type="entry name" value="RNA_pol_sigma_r2"/>
</dbReference>
<comment type="caution">
    <text evidence="5">The sequence shown here is derived from an EMBL/GenBank/DDBJ whole genome shotgun (WGS) entry which is preliminary data.</text>
</comment>
<dbReference type="GO" id="GO:0016987">
    <property type="term" value="F:sigma factor activity"/>
    <property type="evidence" value="ECO:0007669"/>
    <property type="project" value="UniProtKB-KW"/>
</dbReference>
<reference evidence="5" key="1">
    <citation type="submission" date="2020-10" db="EMBL/GenBank/DDBJ databases">
        <title>Genomic Encyclopedia of Type Strains, Phase IV (KMG-IV): sequencing the most valuable type-strain genomes for metagenomic binning, comparative biology and taxonomic classification.</title>
        <authorList>
            <person name="Goeker M."/>
        </authorList>
    </citation>
    <scope>NUCLEOTIDE SEQUENCE</scope>
    <source>
        <strain evidence="5">DSM 13886</strain>
    </source>
</reference>
<evidence type="ECO:0000256" key="3">
    <source>
        <dbReference type="ARBA" id="ARBA00023163"/>
    </source>
</evidence>
<evidence type="ECO:0000256" key="1">
    <source>
        <dbReference type="ARBA" id="ARBA00023015"/>
    </source>
</evidence>
<dbReference type="Proteomes" id="UP000658225">
    <property type="component" value="Unassembled WGS sequence"/>
</dbReference>